<dbReference type="PANTHER" id="PTHR33653">
    <property type="entry name" value="RIBONUCLEASE VAPC2"/>
    <property type="match status" value="1"/>
</dbReference>
<gene>
    <name evidence="9" type="ORF">EFY79_01640</name>
</gene>
<comment type="caution">
    <text evidence="9">The sequence shown here is derived from an EMBL/GenBank/DDBJ whole genome shotgun (WGS) entry which is preliminary data.</text>
</comment>
<evidence type="ECO:0000313" key="10">
    <source>
        <dbReference type="Proteomes" id="UP000267223"/>
    </source>
</evidence>
<dbReference type="Pfam" id="PF01850">
    <property type="entry name" value="PIN"/>
    <property type="match status" value="1"/>
</dbReference>
<dbReference type="InterPro" id="IPR029060">
    <property type="entry name" value="PIN-like_dom_sf"/>
</dbReference>
<evidence type="ECO:0000256" key="5">
    <source>
        <dbReference type="ARBA" id="ARBA00022801"/>
    </source>
</evidence>
<dbReference type="InterPro" id="IPR050556">
    <property type="entry name" value="Type_II_TA_system_RNase"/>
</dbReference>
<evidence type="ECO:0000256" key="3">
    <source>
        <dbReference type="ARBA" id="ARBA00022722"/>
    </source>
</evidence>
<keyword evidence="10" id="KW-1185">Reference proteome</keyword>
<dbReference type="GO" id="GO:0004518">
    <property type="term" value="F:nuclease activity"/>
    <property type="evidence" value="ECO:0007669"/>
    <property type="project" value="UniProtKB-KW"/>
</dbReference>
<evidence type="ECO:0000256" key="6">
    <source>
        <dbReference type="ARBA" id="ARBA00022842"/>
    </source>
</evidence>
<dbReference type="GO" id="GO:0016787">
    <property type="term" value="F:hydrolase activity"/>
    <property type="evidence" value="ECO:0007669"/>
    <property type="project" value="UniProtKB-KW"/>
</dbReference>
<dbReference type="AlphaFoldDB" id="A0A3M9NQN4"/>
<dbReference type="InterPro" id="IPR002716">
    <property type="entry name" value="PIN_dom"/>
</dbReference>
<keyword evidence="6" id="KW-0460">Magnesium</keyword>
<feature type="domain" description="PIN" evidence="8">
    <location>
        <begin position="2"/>
        <end position="107"/>
    </location>
</feature>
<keyword evidence="2" id="KW-1277">Toxin-antitoxin system</keyword>
<accession>A0A3M9NQN4</accession>
<dbReference type="SUPFAM" id="SSF88723">
    <property type="entry name" value="PIN domain-like"/>
    <property type="match status" value="1"/>
</dbReference>
<protein>
    <submittedName>
        <fullName evidence="9">Type II toxin-antitoxin system VapC family toxin</fullName>
    </submittedName>
</protein>
<dbReference type="RefSeq" id="WP_123118921.1">
    <property type="nucleotide sequence ID" value="NZ_RJJR01000001.1"/>
</dbReference>
<dbReference type="PANTHER" id="PTHR33653:SF1">
    <property type="entry name" value="RIBONUCLEASE VAPC2"/>
    <property type="match status" value="1"/>
</dbReference>
<comment type="cofactor">
    <cofactor evidence="1">
        <name>Mg(2+)</name>
        <dbReference type="ChEBI" id="CHEBI:18420"/>
    </cofactor>
</comment>
<organism evidence="9 10">
    <name type="scientific">Hanamia caeni</name>
    <dbReference type="NCBI Taxonomy" id="2294116"/>
    <lineage>
        <taxon>Bacteria</taxon>
        <taxon>Pseudomonadati</taxon>
        <taxon>Bacteroidota</taxon>
        <taxon>Chitinophagia</taxon>
        <taxon>Chitinophagales</taxon>
        <taxon>Chitinophagaceae</taxon>
        <taxon>Hanamia</taxon>
    </lineage>
</organism>
<reference evidence="9 10" key="1">
    <citation type="submission" date="2018-11" db="EMBL/GenBank/DDBJ databases">
        <title>Draft genome sequence of Ferruginibacter sp. BO-59.</title>
        <authorList>
            <person name="Im W.T."/>
        </authorList>
    </citation>
    <scope>NUCLEOTIDE SEQUENCE [LARGE SCALE GENOMIC DNA]</scope>
    <source>
        <strain evidence="9 10">BO-59</strain>
    </source>
</reference>
<dbReference type="GO" id="GO:0046872">
    <property type="term" value="F:metal ion binding"/>
    <property type="evidence" value="ECO:0007669"/>
    <property type="project" value="UniProtKB-KW"/>
</dbReference>
<name>A0A3M9NQN4_9BACT</name>
<keyword evidence="4" id="KW-0479">Metal-binding</keyword>
<evidence type="ECO:0000256" key="7">
    <source>
        <dbReference type="ARBA" id="ARBA00038093"/>
    </source>
</evidence>
<dbReference type="OrthoDB" id="9804823at2"/>
<keyword evidence="5" id="KW-0378">Hydrolase</keyword>
<evidence type="ECO:0000256" key="2">
    <source>
        <dbReference type="ARBA" id="ARBA00022649"/>
    </source>
</evidence>
<dbReference type="CDD" id="cd18741">
    <property type="entry name" value="PIN_VapC4-5_FitB-like"/>
    <property type="match status" value="1"/>
</dbReference>
<proteinExistence type="inferred from homology"/>
<dbReference type="EMBL" id="RJJR01000001">
    <property type="protein sequence ID" value="RNI40030.1"/>
    <property type="molecule type" value="Genomic_DNA"/>
</dbReference>
<keyword evidence="3" id="KW-0540">Nuclease</keyword>
<evidence type="ECO:0000256" key="4">
    <source>
        <dbReference type="ARBA" id="ARBA00022723"/>
    </source>
</evidence>
<comment type="similarity">
    <text evidence="7">Belongs to the PINc/VapC protein family.</text>
</comment>
<evidence type="ECO:0000313" key="9">
    <source>
        <dbReference type="EMBL" id="RNI40030.1"/>
    </source>
</evidence>
<dbReference type="Proteomes" id="UP000267223">
    <property type="component" value="Unassembled WGS sequence"/>
</dbReference>
<dbReference type="Gene3D" id="3.40.50.1010">
    <property type="entry name" value="5'-nuclease"/>
    <property type="match status" value="1"/>
</dbReference>
<evidence type="ECO:0000256" key="1">
    <source>
        <dbReference type="ARBA" id="ARBA00001946"/>
    </source>
</evidence>
<evidence type="ECO:0000259" key="8">
    <source>
        <dbReference type="Pfam" id="PF01850"/>
    </source>
</evidence>
<sequence length="118" mass="13404">MILCDTNIFIEIYRDNNKIIESVKQIGQQNLAVSDVTRGELFFGARNKKGLQAIHKDMDQLVVLPIDTIISEMAVKLVEDFSLSHKLSLPDALIGATAICYKVELYTLNIKDFRFLEE</sequence>